<dbReference type="EMBL" id="CP000431">
    <property type="protein sequence ID" value="ABG93650.1"/>
    <property type="molecule type" value="Genomic_DNA"/>
</dbReference>
<dbReference type="eggNOG" id="COG3680">
    <property type="taxonomic scope" value="Bacteria"/>
</dbReference>
<evidence type="ECO:0008006" key="3">
    <source>
        <dbReference type="Google" id="ProtNLM"/>
    </source>
</evidence>
<reference evidence="2" key="1">
    <citation type="journal article" date="2006" name="Proc. Natl. Acad. Sci. U.S.A.">
        <title>The complete genome of Rhodococcus sp. RHA1 provides insights into a catabolic powerhouse.</title>
        <authorList>
            <person name="McLeod M.P."/>
            <person name="Warren R.L."/>
            <person name="Hsiao W.W.L."/>
            <person name="Araki N."/>
            <person name="Myhre M."/>
            <person name="Fernandes C."/>
            <person name="Miyazawa D."/>
            <person name="Wong W."/>
            <person name="Lillquist A.L."/>
            <person name="Wang D."/>
            <person name="Dosanjh M."/>
            <person name="Hara H."/>
            <person name="Petrescu A."/>
            <person name="Morin R.D."/>
            <person name="Yang G."/>
            <person name="Stott J.M."/>
            <person name="Schein J.E."/>
            <person name="Shin H."/>
            <person name="Smailus D."/>
            <person name="Siddiqui A.S."/>
            <person name="Marra M.A."/>
            <person name="Jones S.J.M."/>
            <person name="Holt R."/>
            <person name="Brinkman F.S.L."/>
            <person name="Miyauchi K."/>
            <person name="Fukuda M."/>
            <person name="Davies J.E."/>
            <person name="Mohn W.W."/>
            <person name="Eltis L.D."/>
        </authorList>
    </citation>
    <scope>NUCLEOTIDE SEQUENCE [LARGE SCALE GENOMIC DNA]</scope>
    <source>
        <strain evidence="2">RHA1</strain>
    </source>
</reference>
<dbReference type="HOGENOM" id="CLU_046414_0_0_11"/>
<dbReference type="AlphaFoldDB" id="Q0SFN6"/>
<name>Q0SFN6_RHOJR</name>
<dbReference type="CDD" id="cd10440">
    <property type="entry name" value="GIY-YIG_COG3680"/>
    <property type="match status" value="1"/>
</dbReference>
<accession>Q0SFN6</accession>
<sequence length="469" mass="50956">MGLDERDQCAGGAREGDLVSAGRRREFGERVVLGASAEGDENADRDVDGRAGGVAGRCHECSPNLRRNGYHSILPHSVARRKGSNLLEPSSCEFFTEVFPYGRDMATVWTIPIDITSRWLDNSEVQTFLASNDLDNAAPDPRVRFAQFADVTKSLERHIGHTFSSVQGAATALFDGIDGGVPVALKLAALRLILKEVYQTRHAPQPFPKRVGEELGTYVYALLDPRNRSVFYVGAGRGTRVYGYVWEALAENEHRKTLEDPETDTAEVKAATIARIREIYDSGHEVEHYIVAHRIADTGDVAGAVRSGVVGALGLNDGAVLSNLAGGAGEHRAVPVDDLVLQYAAEPVPNLPTPCVVLEVPAASRRGVTPEEVYELSRGAWAAGAAVRNTDDIPVIVFADNIVRAAYRAKSWSSVARPGDAALWRFTGEPDTELESQFVNKRIVPAKVGLKKWPTHGWVPHLTQARPGR</sequence>
<proteinExistence type="predicted"/>
<evidence type="ECO:0000313" key="1">
    <source>
        <dbReference type="EMBL" id="ABG93650.1"/>
    </source>
</evidence>
<dbReference type="KEGG" id="rha:RHA1_ro01839"/>
<protein>
    <recommendedName>
        <fullName evidence="3">GIY-YIG domain-containing protein</fullName>
    </recommendedName>
</protein>
<evidence type="ECO:0000313" key="2">
    <source>
        <dbReference type="Proteomes" id="UP000008710"/>
    </source>
</evidence>
<gene>
    <name evidence="1" type="ordered locus">RHA1_ro01839</name>
</gene>
<dbReference type="Proteomes" id="UP000008710">
    <property type="component" value="Chromosome"/>
</dbReference>
<organism evidence="1 2">
    <name type="scientific">Rhodococcus jostii (strain RHA1)</name>
    <dbReference type="NCBI Taxonomy" id="101510"/>
    <lineage>
        <taxon>Bacteria</taxon>
        <taxon>Bacillati</taxon>
        <taxon>Actinomycetota</taxon>
        <taxon>Actinomycetes</taxon>
        <taxon>Mycobacteriales</taxon>
        <taxon>Nocardiaceae</taxon>
        <taxon>Rhodococcus</taxon>
    </lineage>
</organism>